<dbReference type="GO" id="GO:0015074">
    <property type="term" value="P:DNA integration"/>
    <property type="evidence" value="ECO:0007669"/>
    <property type="project" value="InterPro"/>
</dbReference>
<dbReference type="SUPFAM" id="SSF53098">
    <property type="entry name" value="Ribonuclease H-like"/>
    <property type="match status" value="1"/>
</dbReference>
<dbReference type="Pfam" id="PF00665">
    <property type="entry name" value="rve"/>
    <property type="match status" value="1"/>
</dbReference>
<evidence type="ECO:0000256" key="1">
    <source>
        <dbReference type="SAM" id="MobiDB-lite"/>
    </source>
</evidence>
<keyword evidence="4" id="KW-1185">Reference proteome</keyword>
<organism evidence="3 4">
    <name type="scientific">Folsomia candida</name>
    <name type="common">Springtail</name>
    <dbReference type="NCBI Taxonomy" id="158441"/>
    <lineage>
        <taxon>Eukaryota</taxon>
        <taxon>Metazoa</taxon>
        <taxon>Ecdysozoa</taxon>
        <taxon>Arthropoda</taxon>
        <taxon>Hexapoda</taxon>
        <taxon>Collembola</taxon>
        <taxon>Entomobryomorpha</taxon>
        <taxon>Isotomoidea</taxon>
        <taxon>Isotomidae</taxon>
        <taxon>Proisotominae</taxon>
        <taxon>Folsomia</taxon>
    </lineage>
</organism>
<dbReference type="EMBL" id="LNIX01000012">
    <property type="protein sequence ID" value="OXA47725.1"/>
    <property type="molecule type" value="Genomic_DNA"/>
</dbReference>
<sequence>MALVKAEKERDATKVTLGWLEKRYNDHATAPMTENKVAQYLTTVTISKDKIEDTFQRIAAVVDPADLDPHSTEYESLLDRAVDLMDKLTVNQKSFIPATKATPPPTGTLATIKADIQLPRLNLPTFDGKIEEWTSFRDLFRTAIHDNVHLSDSQRLAYLKAQLKGEAARQVQSLVISDANYAIAAKLLEDRYQNDRQLLFTLLKRFTQQQPIGLATASSLRQLIDGSKECIRSLEVLAQPVQHWDAPLLFTIHQKLDSATKELYEQGLQDSSIPKLQGLFDFLDQRSRALEASGSKSSYPPKVLEKNKSPHVRNHVHHAQAPSSPHSPHPCKVCAEPHHPLYKCTVFLAMTVDCRIEAVRKNSLCFNCVRSNHPSSQCPSAFTCRTCSGKHNSLLHRVKSPVQPAPPVVNNNPALNHHASNNKSTLSQTLLATAIVLVKDTSGQQQPIRLLLDGGSDVHIIRSSTVKSLGLRWNKQQTLITGLSSAPVGSAYGVLDMEFSPHIDPHLTILAKNVRIMTTVTGQLPRHPCDPDLPHLNGLQLADEKWHIPDDIDMLVGASLVYGLINGDKRHGQLGQPFALSSDIGCTAAVTGTSNRRRLGQTPPLILGAGRSPTPRPLTQEEQQCEDHYVTHTTQQQDGRFVVSLPFKTTPPDLGSSREMALQRLRQIERRLARQPAHKEQYVAFMKEYLDLGHMEVVPPQEIESQASKTGNGKSLNSCLLVGATIQDSLFDILLRFRTHIVAFTADVAKMYRQILVAKQDADYQRILWREDPSSPVTDYRLLTVTYGTASAPFQATRTLEQAAINKEVELPLAAKVARNDVYVDDVMSGADSLEQAVKIQEQIFLLMQSAKWEARRWNSSHPALIDRLPVELRETKSLMPLELGHTVKTLGIYWQPNSDQFLFQLDSSLSTFKGHLTKRIILSEIAKIFHPIGWLAPVVITAKMMTQQLWKLDLGWDDPVPIDLADKCVKQSPDTKLALVGFCDASERAYSAVTYLCCYPENLSPPLISVIASKTRVAPSKTVSLPRLELCGAVLLSHLMETVSHALKLPLQHQSAWTDSTVTLDWIRSHPLRWNRFVANRVTEIQNRLPSHHWGHVSGVENPADCASRGLDPSTFTHFKLWWNGPDWLSTGIPTPRQTYPKPDSSIDMEERREIVNCNATTTHPWSDLLNNCSSLLKLQRVTVWCTRFTVNTRPHLGHANTGPLTPAELHNSLVIWVKIVQAQEFPSEIQFLQQVPPRVDPKSPILSLNPFLDKNGVLRVGGRIHKAPLPYDNRHPILLPRLGRLTQLLIIQEHENLFHCGQQLLLSSIQTRYWIIRGRDAIRHQLRKCVRCTRQRAATLQQFMANLPQFRLHPCRAFTKAAVDYAGPFLLRPMVPRSTSTIKSYLAIFVCCVTRAIHLELVSAMTTDAFIAALRRFIARRGCPTDLYSDCGTNFVGANHELRKFLALSSTPIHNQEIANQLSRDGIQWHFNPPGAPHFNGLAEAGVKSVKYHLTRIIGQTRLTFEEMTTTITQVEAVLNSRPITAESSDPSDLAALTPGHWTHRQRWSKEYITRLQQRPKWMTPHKQITIGDLVLIKDERLPPMTWRLGRVQKVHPGDDGLIRVVTLLTKDGTLQRPIAKLVLLPVSQDSDNKS</sequence>
<dbReference type="Pfam" id="PF05380">
    <property type="entry name" value="Peptidase_A17"/>
    <property type="match status" value="2"/>
</dbReference>
<feature type="region of interest" description="Disordered" evidence="1">
    <location>
        <begin position="291"/>
        <end position="328"/>
    </location>
</feature>
<dbReference type="OrthoDB" id="5984724at2759"/>
<dbReference type="GO" id="GO:0003676">
    <property type="term" value="F:nucleic acid binding"/>
    <property type="evidence" value="ECO:0007669"/>
    <property type="project" value="InterPro"/>
</dbReference>
<feature type="region of interest" description="Disordered" evidence="1">
    <location>
        <begin position="595"/>
        <end position="618"/>
    </location>
</feature>
<evidence type="ECO:0000259" key="2">
    <source>
        <dbReference type="PROSITE" id="PS50994"/>
    </source>
</evidence>
<dbReference type="Proteomes" id="UP000198287">
    <property type="component" value="Unassembled WGS sequence"/>
</dbReference>
<dbReference type="Gene3D" id="3.30.420.10">
    <property type="entry name" value="Ribonuclease H-like superfamily/Ribonuclease H"/>
    <property type="match status" value="1"/>
</dbReference>
<gene>
    <name evidence="3" type="ORF">Fcan01_17304</name>
</gene>
<dbReference type="InterPro" id="IPR036397">
    <property type="entry name" value="RNaseH_sf"/>
</dbReference>
<dbReference type="GO" id="GO:0071897">
    <property type="term" value="P:DNA biosynthetic process"/>
    <property type="evidence" value="ECO:0007669"/>
    <property type="project" value="UniProtKB-ARBA"/>
</dbReference>
<reference evidence="3 4" key="1">
    <citation type="submission" date="2015-12" db="EMBL/GenBank/DDBJ databases">
        <title>The genome of Folsomia candida.</title>
        <authorList>
            <person name="Faddeeva A."/>
            <person name="Derks M.F."/>
            <person name="Anvar Y."/>
            <person name="Smit S."/>
            <person name="Van Straalen N."/>
            <person name="Roelofs D."/>
        </authorList>
    </citation>
    <scope>NUCLEOTIDE SEQUENCE [LARGE SCALE GENOMIC DNA]</scope>
    <source>
        <strain evidence="3 4">VU population</strain>
        <tissue evidence="3">Whole body</tissue>
    </source>
</reference>
<protein>
    <submittedName>
        <fullName evidence="3">Pro-Pol polyprotein</fullName>
    </submittedName>
</protein>
<dbReference type="Pfam" id="PF18701">
    <property type="entry name" value="DUF5641"/>
    <property type="match status" value="1"/>
</dbReference>
<dbReference type="InterPro" id="IPR041588">
    <property type="entry name" value="Integrase_H2C2"/>
</dbReference>
<dbReference type="SUPFAM" id="SSF56672">
    <property type="entry name" value="DNA/RNA polymerases"/>
    <property type="match status" value="1"/>
</dbReference>
<evidence type="ECO:0000313" key="3">
    <source>
        <dbReference type="EMBL" id="OXA47725.1"/>
    </source>
</evidence>
<dbReference type="Pfam" id="PF03564">
    <property type="entry name" value="DUF1759"/>
    <property type="match status" value="1"/>
</dbReference>
<dbReference type="Pfam" id="PF17921">
    <property type="entry name" value="Integrase_H2C2"/>
    <property type="match status" value="1"/>
</dbReference>
<dbReference type="GO" id="GO:0042575">
    <property type="term" value="C:DNA polymerase complex"/>
    <property type="evidence" value="ECO:0007669"/>
    <property type="project" value="UniProtKB-ARBA"/>
</dbReference>
<dbReference type="PANTHER" id="PTHR47331">
    <property type="entry name" value="PHD-TYPE DOMAIN-CONTAINING PROTEIN"/>
    <property type="match status" value="1"/>
</dbReference>
<accession>A0A226DQD8</accession>
<feature type="domain" description="Integrase catalytic" evidence="2">
    <location>
        <begin position="1352"/>
        <end position="1549"/>
    </location>
</feature>
<dbReference type="PANTHER" id="PTHR47331:SF1">
    <property type="entry name" value="GAG-LIKE PROTEIN"/>
    <property type="match status" value="1"/>
</dbReference>
<dbReference type="InterPro" id="IPR043502">
    <property type="entry name" value="DNA/RNA_pol_sf"/>
</dbReference>
<dbReference type="InterPro" id="IPR012337">
    <property type="entry name" value="RNaseH-like_sf"/>
</dbReference>
<dbReference type="InterPro" id="IPR001584">
    <property type="entry name" value="Integrase_cat-core"/>
</dbReference>
<name>A0A226DQD8_FOLCA</name>
<feature type="compositionally biased region" description="Basic residues" evidence="1">
    <location>
        <begin position="309"/>
        <end position="318"/>
    </location>
</feature>
<proteinExistence type="predicted"/>
<comment type="caution">
    <text evidence="3">The sequence shown here is derived from an EMBL/GenBank/DDBJ whole genome shotgun (WGS) entry which is preliminary data.</text>
</comment>
<dbReference type="OMA" id="QESAFNI"/>
<dbReference type="STRING" id="158441.A0A226DQD8"/>
<evidence type="ECO:0000313" key="4">
    <source>
        <dbReference type="Proteomes" id="UP000198287"/>
    </source>
</evidence>
<dbReference type="InterPro" id="IPR005312">
    <property type="entry name" value="DUF1759"/>
</dbReference>
<dbReference type="PROSITE" id="PS50994">
    <property type="entry name" value="INTEGRASE"/>
    <property type="match status" value="1"/>
</dbReference>
<dbReference type="InterPro" id="IPR040676">
    <property type="entry name" value="DUF5641"/>
</dbReference>
<dbReference type="InterPro" id="IPR008042">
    <property type="entry name" value="Retrotrans_Pao"/>
</dbReference>